<dbReference type="EMBL" id="CAJNJA010064394">
    <property type="protein sequence ID" value="CAE7882633.1"/>
    <property type="molecule type" value="Genomic_DNA"/>
</dbReference>
<evidence type="ECO:0000313" key="3">
    <source>
        <dbReference type="Proteomes" id="UP000601435"/>
    </source>
</evidence>
<dbReference type="Proteomes" id="UP000601435">
    <property type="component" value="Unassembled WGS sequence"/>
</dbReference>
<gene>
    <name evidence="2" type="ORF">SNEC2469_LOCUS29041</name>
</gene>
<evidence type="ECO:0000256" key="1">
    <source>
        <dbReference type="SAM" id="MobiDB-lite"/>
    </source>
</evidence>
<keyword evidence="3" id="KW-1185">Reference proteome</keyword>
<accession>A0A813AZ90</accession>
<dbReference type="AlphaFoldDB" id="A0A813AZ90"/>
<comment type="caution">
    <text evidence="2">The sequence shown here is derived from an EMBL/GenBank/DDBJ whole genome shotgun (WGS) entry which is preliminary data.</text>
</comment>
<dbReference type="OrthoDB" id="420457at2759"/>
<feature type="region of interest" description="Disordered" evidence="1">
    <location>
        <begin position="190"/>
        <end position="222"/>
    </location>
</feature>
<reference evidence="2" key="1">
    <citation type="submission" date="2021-02" db="EMBL/GenBank/DDBJ databases">
        <authorList>
            <person name="Dougan E. K."/>
            <person name="Rhodes N."/>
            <person name="Thang M."/>
            <person name="Chan C."/>
        </authorList>
    </citation>
    <scope>NUCLEOTIDE SEQUENCE</scope>
</reference>
<sequence>MDRTVYDVDISGLGVGWHANLELKDRLLEEGSKGLILPPEGEKVPLPMQSTAILNDAFLIPIAIQMRAARNLKIPSLDALEAELLVTWTKYFESKERKKVSGSGRYPSLPQEFKMPASVEASVHQDAKYLKSLLSMIKKQFLSERQARDVDYRRIVANFGNKEEYPELDAAEGAARDEVQQAIDEIDGVEPPQEVEVSTKATAAKSKPRVKEPKQNEFPDDDCVMMDSANAVESRRNMLKEQIVKIKAMSDS</sequence>
<name>A0A813AZ90_9DINO</name>
<protein>
    <submittedName>
        <fullName evidence="2">Uncharacterized protein</fullName>
    </submittedName>
</protein>
<evidence type="ECO:0000313" key="2">
    <source>
        <dbReference type="EMBL" id="CAE7882633.1"/>
    </source>
</evidence>
<proteinExistence type="predicted"/>
<organism evidence="2 3">
    <name type="scientific">Symbiodinium necroappetens</name>
    <dbReference type="NCBI Taxonomy" id="1628268"/>
    <lineage>
        <taxon>Eukaryota</taxon>
        <taxon>Sar</taxon>
        <taxon>Alveolata</taxon>
        <taxon>Dinophyceae</taxon>
        <taxon>Suessiales</taxon>
        <taxon>Symbiodiniaceae</taxon>
        <taxon>Symbiodinium</taxon>
    </lineage>
</organism>